<gene>
    <name evidence="2" type="ORF">F442_19387</name>
</gene>
<name>W2Y9P7_PHYNI</name>
<protein>
    <submittedName>
        <fullName evidence="2">Uncharacterized protein</fullName>
    </submittedName>
</protein>
<organism evidence="2 3">
    <name type="scientific">Phytophthora nicotianae P10297</name>
    <dbReference type="NCBI Taxonomy" id="1317064"/>
    <lineage>
        <taxon>Eukaryota</taxon>
        <taxon>Sar</taxon>
        <taxon>Stramenopiles</taxon>
        <taxon>Oomycota</taxon>
        <taxon>Peronosporomycetes</taxon>
        <taxon>Peronosporales</taxon>
        <taxon>Peronosporaceae</taxon>
        <taxon>Phytophthora</taxon>
    </lineage>
</organism>
<evidence type="ECO:0000256" key="1">
    <source>
        <dbReference type="SAM" id="MobiDB-lite"/>
    </source>
</evidence>
<sequence>MAPRRVLRKKAKQSQPTGDDTAPNSVCEYCEKTFLTRGLKHYQNRCTSKDAWTEAHQPRSYRFCALNEHVFENILSFSGQSDAKLQMITGDRYSSCDYRSPAS</sequence>
<accession>W2Y9P7</accession>
<proteinExistence type="predicted"/>
<feature type="compositionally biased region" description="Polar residues" evidence="1">
    <location>
        <begin position="13"/>
        <end position="23"/>
    </location>
</feature>
<dbReference type="AlphaFoldDB" id="W2Y9P7"/>
<comment type="caution">
    <text evidence="2">The sequence shown here is derived from an EMBL/GenBank/DDBJ whole genome shotgun (WGS) entry which is preliminary data.</text>
</comment>
<evidence type="ECO:0000313" key="3">
    <source>
        <dbReference type="Proteomes" id="UP000018948"/>
    </source>
</evidence>
<dbReference type="EMBL" id="ANIY01004052">
    <property type="protein sequence ID" value="ETP31775.1"/>
    <property type="molecule type" value="Genomic_DNA"/>
</dbReference>
<reference evidence="2 3" key="1">
    <citation type="submission" date="2013-11" db="EMBL/GenBank/DDBJ databases">
        <title>The Genome Sequence of Phytophthora parasitica P10297.</title>
        <authorList>
            <consortium name="The Broad Institute Genomics Platform"/>
            <person name="Russ C."/>
            <person name="Tyler B."/>
            <person name="Panabieres F."/>
            <person name="Shan W."/>
            <person name="Tripathy S."/>
            <person name="Grunwald N."/>
            <person name="Machado M."/>
            <person name="Johnson C.S."/>
            <person name="Walker B."/>
            <person name="Young S.K."/>
            <person name="Zeng Q."/>
            <person name="Gargeya S."/>
            <person name="Fitzgerald M."/>
            <person name="Haas B."/>
            <person name="Abouelleil A."/>
            <person name="Allen A.W."/>
            <person name="Alvarado L."/>
            <person name="Arachchi H.M."/>
            <person name="Berlin A.M."/>
            <person name="Chapman S.B."/>
            <person name="Gainer-Dewar J."/>
            <person name="Goldberg J."/>
            <person name="Griggs A."/>
            <person name="Gujja S."/>
            <person name="Hansen M."/>
            <person name="Howarth C."/>
            <person name="Imamovic A."/>
            <person name="Ireland A."/>
            <person name="Larimer J."/>
            <person name="McCowan C."/>
            <person name="Murphy C."/>
            <person name="Pearson M."/>
            <person name="Poon T.W."/>
            <person name="Priest M."/>
            <person name="Roberts A."/>
            <person name="Saif S."/>
            <person name="Shea T."/>
            <person name="Sisk P."/>
            <person name="Sykes S."/>
            <person name="Wortman J."/>
            <person name="Nusbaum C."/>
            <person name="Birren B."/>
        </authorList>
    </citation>
    <scope>NUCLEOTIDE SEQUENCE [LARGE SCALE GENOMIC DNA]</scope>
    <source>
        <strain evidence="2 3">P10297</strain>
    </source>
</reference>
<feature type="compositionally biased region" description="Basic residues" evidence="1">
    <location>
        <begin position="1"/>
        <end position="12"/>
    </location>
</feature>
<feature type="region of interest" description="Disordered" evidence="1">
    <location>
        <begin position="1"/>
        <end position="23"/>
    </location>
</feature>
<dbReference type="Proteomes" id="UP000018948">
    <property type="component" value="Unassembled WGS sequence"/>
</dbReference>
<dbReference type="OrthoDB" id="10274466at2759"/>
<evidence type="ECO:0000313" key="2">
    <source>
        <dbReference type="EMBL" id="ETP31775.1"/>
    </source>
</evidence>